<proteinExistence type="predicted"/>
<sequence>MKKTFILLTAMLCSAVIVKAQSEYMPYGYQFYQKFNKDLYSTKSRIHSTIKPFIVDSLLQPTYDSLMNINVKDDGVKRSWAYRKVFQEHLIDVKDPEYTFFFDVMSDLTIGRDFSRKEKTSYNTRGYQLGGTIGKKFYFYSTGYENQATQPYYLNEYTKQTGIVSGQAYDRSFGQRKVDWSYVTATISYTPAKFLNISLGQDKTFIGDGYRSVLLSDFSSPYTNLKLTGTLGNVRYMAMYGLMQDARIPKFTYADGNRRKWATFHYLDWNVSNRLSVGFFDSIVWGDKDESGNKRGFDFTYASPIIFLRPVEASNGSPDNAAIGLTGKYKLTNGITLYGQFMLDEFEAKNFFSSSGSSRNKYGWQIGARGADLFKVRGLNYLFEYNGAKPYTYSSVRPLISYSNQTEPLAHPFGANFKELVGILNYSYKRFDLMGQVNYGHYGLDPKGSALNYGKDFLLPYTAPVSLTGNYIGQGVTTDMYYAEGRVAYVLNPKYNLRFEVGGIYRKETNSVFTNNTSMITIGLRTAFHSVYTDLASYRIQ</sequence>
<accession>A0A929KVR3</accession>
<name>A0A929KVR3_9SPHI</name>
<reference evidence="2" key="1">
    <citation type="submission" date="2020-10" db="EMBL/GenBank/DDBJ databases">
        <title>Mucilaginibacter mali sp. nov., isolated from rhizosphere soil of apple orchard.</title>
        <authorList>
            <person name="Lee J.-S."/>
            <person name="Kim H.S."/>
            <person name="Kim J.-S."/>
        </authorList>
    </citation>
    <scope>NUCLEOTIDE SEQUENCE</scope>
    <source>
        <strain evidence="2">KCTC 22746</strain>
    </source>
</reference>
<dbReference type="EMBL" id="JADFFL010000002">
    <property type="protein sequence ID" value="MBE9661345.1"/>
    <property type="molecule type" value="Genomic_DNA"/>
</dbReference>
<keyword evidence="1" id="KW-0732">Signal</keyword>
<protein>
    <submittedName>
        <fullName evidence="2">Gliding motility protein RemB</fullName>
    </submittedName>
</protein>
<dbReference type="Proteomes" id="UP000622475">
    <property type="component" value="Unassembled WGS sequence"/>
</dbReference>
<evidence type="ECO:0000313" key="2">
    <source>
        <dbReference type="EMBL" id="MBE9661345.1"/>
    </source>
</evidence>
<feature type="chain" id="PRO_5037434397" evidence="1">
    <location>
        <begin position="21"/>
        <end position="541"/>
    </location>
</feature>
<keyword evidence="3" id="KW-1185">Reference proteome</keyword>
<evidence type="ECO:0000256" key="1">
    <source>
        <dbReference type="SAM" id="SignalP"/>
    </source>
</evidence>
<feature type="signal peptide" evidence="1">
    <location>
        <begin position="1"/>
        <end position="20"/>
    </location>
</feature>
<dbReference type="RefSeq" id="WP_194110540.1">
    <property type="nucleotide sequence ID" value="NZ_JADFFL010000002.1"/>
</dbReference>
<evidence type="ECO:0000313" key="3">
    <source>
        <dbReference type="Proteomes" id="UP000622475"/>
    </source>
</evidence>
<dbReference type="Gene3D" id="2.40.160.130">
    <property type="entry name" value="Capsule assembly protein Wzi"/>
    <property type="match status" value="1"/>
</dbReference>
<dbReference type="InterPro" id="IPR038636">
    <property type="entry name" value="Wzi_sf"/>
</dbReference>
<comment type="caution">
    <text evidence="2">The sequence shown here is derived from an EMBL/GenBank/DDBJ whole genome shotgun (WGS) entry which is preliminary data.</text>
</comment>
<gene>
    <name evidence="2" type="ORF">IRJ16_05575</name>
</gene>
<organism evidence="2 3">
    <name type="scientific">Mucilaginibacter myungsuensis</name>
    <dbReference type="NCBI Taxonomy" id="649104"/>
    <lineage>
        <taxon>Bacteria</taxon>
        <taxon>Pseudomonadati</taxon>
        <taxon>Bacteroidota</taxon>
        <taxon>Sphingobacteriia</taxon>
        <taxon>Sphingobacteriales</taxon>
        <taxon>Sphingobacteriaceae</taxon>
        <taxon>Mucilaginibacter</taxon>
    </lineage>
</organism>
<dbReference type="AlphaFoldDB" id="A0A929KVR3"/>